<dbReference type="InterPro" id="IPR036477">
    <property type="entry name" value="Formyl_transf_N_sf"/>
</dbReference>
<sequence length="265" mass="30401">MKILYIGNSASFISSIIWQEFRKVTKERGDDLVVVDTAPGGLLHRGMRQDFLTTAVRFAGLRIQGHRMPWGYYGVVEGQKVENINSFACVNWTWDQHFDAALSVACPQRFGKDLLEACRYPVNYHNGLLPKYRGLYSMSWPFYFGESYTGFTFHRMVEAFDEGNMLLHGALDINGAKDFWEVLRTEVAKTRKAATMLPELLAMMGRKEEGVTQGKGRYFGQKALDAFPVNEKTLQCFGWGKAPERYIPKWLWERIGGKRGQDRED</sequence>
<name>A0A0F9NYF1_9ZZZZ</name>
<dbReference type="Gene3D" id="3.40.50.170">
    <property type="entry name" value="Formyl transferase, N-terminal domain"/>
    <property type="match status" value="1"/>
</dbReference>
<dbReference type="SUPFAM" id="SSF53328">
    <property type="entry name" value="Formyltransferase"/>
    <property type="match status" value="1"/>
</dbReference>
<proteinExistence type="predicted"/>
<dbReference type="InterPro" id="IPR002376">
    <property type="entry name" value="Formyl_transf_N"/>
</dbReference>
<feature type="domain" description="Formyl transferase N-terminal" evidence="1">
    <location>
        <begin position="102"/>
        <end position="190"/>
    </location>
</feature>
<dbReference type="AlphaFoldDB" id="A0A0F9NYF1"/>
<gene>
    <name evidence="2" type="ORF">LCGC14_0968570</name>
</gene>
<dbReference type="EMBL" id="LAZR01003549">
    <property type="protein sequence ID" value="KKN17157.1"/>
    <property type="molecule type" value="Genomic_DNA"/>
</dbReference>
<organism evidence="2">
    <name type="scientific">marine sediment metagenome</name>
    <dbReference type="NCBI Taxonomy" id="412755"/>
    <lineage>
        <taxon>unclassified sequences</taxon>
        <taxon>metagenomes</taxon>
        <taxon>ecological metagenomes</taxon>
    </lineage>
</organism>
<evidence type="ECO:0000313" key="2">
    <source>
        <dbReference type="EMBL" id="KKN17157.1"/>
    </source>
</evidence>
<protein>
    <recommendedName>
        <fullName evidence="1">Formyl transferase N-terminal domain-containing protein</fullName>
    </recommendedName>
</protein>
<accession>A0A0F9NYF1</accession>
<evidence type="ECO:0000259" key="1">
    <source>
        <dbReference type="Pfam" id="PF00551"/>
    </source>
</evidence>
<comment type="caution">
    <text evidence="2">The sequence shown here is derived from an EMBL/GenBank/DDBJ whole genome shotgun (WGS) entry which is preliminary data.</text>
</comment>
<dbReference type="Pfam" id="PF00551">
    <property type="entry name" value="Formyl_trans_N"/>
    <property type="match status" value="1"/>
</dbReference>
<reference evidence="2" key="1">
    <citation type="journal article" date="2015" name="Nature">
        <title>Complex archaea that bridge the gap between prokaryotes and eukaryotes.</title>
        <authorList>
            <person name="Spang A."/>
            <person name="Saw J.H."/>
            <person name="Jorgensen S.L."/>
            <person name="Zaremba-Niedzwiedzka K."/>
            <person name="Martijn J."/>
            <person name="Lind A.E."/>
            <person name="van Eijk R."/>
            <person name="Schleper C."/>
            <person name="Guy L."/>
            <person name="Ettema T.J."/>
        </authorList>
    </citation>
    <scope>NUCLEOTIDE SEQUENCE</scope>
</reference>